<evidence type="ECO:0000313" key="23">
    <source>
        <dbReference type="Proteomes" id="UP000281547"/>
    </source>
</evidence>
<dbReference type="Gene3D" id="3.40.1190.20">
    <property type="match status" value="1"/>
</dbReference>
<evidence type="ECO:0000256" key="10">
    <source>
        <dbReference type="ARBA" id="ARBA00023027"/>
    </source>
</evidence>
<sequence>MAAADRSAAALGIPTLGLMERAGAAVADAVIARFRRQDVTVLCGPGKNGGDGFVAARLLRDRGWSVRVALAGERDALKGDCATNASRWGDAVLNADASVLDGAPIVIDALFGAGLSRDIDGAVARLIEALNASGLPVIAVDVPSGLDGATGAVRGIAVKADVTVTFVRKKPGHLILPGRELCGELVLADIGMPDAAFATLGANAWENDPALWQLPPADPAGHKYGRGHCVVVSGGALATGATRLAAFAALRSGSGLVSLAGAQDALMIHAAHVTSIMLKEADSPEALEALLEDRRLNAVVYGPGAGRGEAVRGRVLALLRTGASIVLDADAMTAFADDPEALFQAIASLPDRVVVLTPHEGEFARLFGKMTGDKVTRAREAARRASAIVILKGSDTVVAAPDGRAAINATAPAWLGTAGAGDVLAGMVASLLGQGMPGWEAAAAAVWIHGTAAQAFGGPGMISEDLPGLIPAVLKGLG</sequence>
<organism evidence="22 23">
    <name type="scientific">Arsenicitalea aurantiaca</name>
    <dbReference type="NCBI Taxonomy" id="1783274"/>
    <lineage>
        <taxon>Bacteria</taxon>
        <taxon>Pseudomonadati</taxon>
        <taxon>Pseudomonadota</taxon>
        <taxon>Alphaproteobacteria</taxon>
        <taxon>Hyphomicrobiales</taxon>
        <taxon>Devosiaceae</taxon>
        <taxon>Arsenicitalea</taxon>
    </lineage>
</organism>
<feature type="binding site" evidence="17">
    <location>
        <position position="304"/>
    </location>
    <ligand>
        <name>(6S)-NADPHX</name>
        <dbReference type="ChEBI" id="CHEBI:64076"/>
    </ligand>
</feature>
<evidence type="ECO:0000256" key="16">
    <source>
        <dbReference type="ARBA" id="ARBA00049209"/>
    </source>
</evidence>
<dbReference type="Pfam" id="PF03853">
    <property type="entry name" value="YjeF_N"/>
    <property type="match status" value="1"/>
</dbReference>
<keyword evidence="10 17" id="KW-0520">NAD</keyword>
<dbReference type="HAMAP" id="MF_01966">
    <property type="entry name" value="NADHX_epimerase"/>
    <property type="match status" value="1"/>
</dbReference>
<dbReference type="GO" id="GO:0046872">
    <property type="term" value="F:metal ion binding"/>
    <property type="evidence" value="ECO:0007669"/>
    <property type="project" value="UniProtKB-UniRule"/>
</dbReference>
<dbReference type="PROSITE" id="PS51383">
    <property type="entry name" value="YJEF_C_3"/>
    <property type="match status" value="1"/>
</dbReference>
<feature type="binding site" evidence="18">
    <location>
        <position position="108"/>
    </location>
    <ligand>
        <name>K(+)</name>
        <dbReference type="ChEBI" id="CHEBI:29103"/>
    </ligand>
</feature>
<feature type="binding site" evidence="17">
    <location>
        <position position="421"/>
    </location>
    <ligand>
        <name>AMP</name>
        <dbReference type="ChEBI" id="CHEBI:456215"/>
    </ligand>
</feature>
<reference evidence="22 23" key="1">
    <citation type="journal article" date="2016" name="Int. J. Syst. Evol. Microbiol.">
        <title>Arsenicitalea aurantiaca gen. nov., sp. nov., a new member of the family Hyphomicrobiaceae, isolated from high-arsenic sediment.</title>
        <authorList>
            <person name="Mu Y."/>
            <person name="Zhou L."/>
            <person name="Zeng X.C."/>
            <person name="Liu L."/>
            <person name="Pan Y."/>
            <person name="Chen X."/>
            <person name="Wang J."/>
            <person name="Li S."/>
            <person name="Li W.J."/>
            <person name="Wang Y."/>
        </authorList>
    </citation>
    <scope>NUCLEOTIDE SEQUENCE [LARGE SCALE GENOMIC DNA]</scope>
    <source>
        <strain evidence="22 23">42-50</strain>
    </source>
</reference>
<evidence type="ECO:0000256" key="7">
    <source>
        <dbReference type="ARBA" id="ARBA00022840"/>
    </source>
</evidence>
<evidence type="ECO:0000256" key="9">
    <source>
        <dbReference type="ARBA" id="ARBA00022958"/>
    </source>
</evidence>
<comment type="subunit">
    <text evidence="17">Homotetramer.</text>
</comment>
<dbReference type="GO" id="GO:0110051">
    <property type="term" value="P:metabolite repair"/>
    <property type="evidence" value="ECO:0007669"/>
    <property type="project" value="TreeGrafter"/>
</dbReference>
<dbReference type="PROSITE" id="PS51385">
    <property type="entry name" value="YJEF_N"/>
    <property type="match status" value="1"/>
</dbReference>
<comment type="catalytic activity">
    <reaction evidence="2 18 19">
        <text>(6R)-NADPHX = (6S)-NADPHX</text>
        <dbReference type="Rhea" id="RHEA:32227"/>
        <dbReference type="ChEBI" id="CHEBI:64076"/>
        <dbReference type="ChEBI" id="CHEBI:64077"/>
        <dbReference type="EC" id="5.1.99.6"/>
    </reaction>
</comment>
<keyword evidence="7 17" id="KW-0067">ATP-binding</keyword>
<feature type="binding site" evidence="17">
    <location>
        <begin position="392"/>
        <end position="396"/>
    </location>
    <ligand>
        <name>AMP</name>
        <dbReference type="ChEBI" id="CHEBI:456215"/>
    </ligand>
</feature>
<dbReference type="GO" id="GO:0046496">
    <property type="term" value="P:nicotinamide nucleotide metabolic process"/>
    <property type="evidence" value="ECO:0007669"/>
    <property type="project" value="UniProtKB-UniRule"/>
</dbReference>
<dbReference type="CDD" id="cd01171">
    <property type="entry name" value="YXKO-related"/>
    <property type="match status" value="1"/>
</dbReference>
<comment type="similarity">
    <text evidence="18">Belongs to the NnrE/AIBP family.</text>
</comment>
<comment type="function">
    <text evidence="18">Catalyzes the epimerization of the S- and R-forms of NAD(P)HX, a damaged form of NAD(P)H that is a result of enzymatic or heat-dependent hydration. This is a prerequisite for the S-specific NAD(P)H-hydrate dehydratase to allow the repair of both epimers of NAD(P)HX.</text>
</comment>
<keyword evidence="6 17" id="KW-0547">Nucleotide-binding</keyword>
<name>A0A433XGU1_9HYPH</name>
<evidence type="ECO:0000256" key="6">
    <source>
        <dbReference type="ARBA" id="ARBA00022741"/>
    </source>
</evidence>
<dbReference type="AlphaFoldDB" id="A0A433XGU1"/>
<dbReference type="InterPro" id="IPR036652">
    <property type="entry name" value="YjeF_N_dom_sf"/>
</dbReference>
<feature type="binding site" evidence="18">
    <location>
        <begin position="47"/>
        <end position="51"/>
    </location>
    <ligand>
        <name>(6S)-NADPHX</name>
        <dbReference type="ChEBI" id="CHEBI:64076"/>
    </ligand>
</feature>
<evidence type="ECO:0000256" key="19">
    <source>
        <dbReference type="PIRNR" id="PIRNR017184"/>
    </source>
</evidence>
<evidence type="ECO:0000256" key="3">
    <source>
        <dbReference type="ARBA" id="ARBA00006001"/>
    </source>
</evidence>
<feature type="domain" description="YjeF N-terminal" evidence="21">
    <location>
        <begin position="1"/>
        <end position="198"/>
    </location>
</feature>
<keyword evidence="8 17" id="KW-0521">NADP</keyword>
<keyword evidence="5 18" id="KW-0479">Metal-binding</keyword>
<comment type="function">
    <text evidence="14 19">Bifunctional enzyme that catalyzes the epimerization of the S- and R-forms of NAD(P)HX and the dehydration of the S-form of NAD(P)HX at the expense of ADP, which is converted to AMP. This allows the repair of both epimers of NAD(P)HX, a damaged form of NAD(P)H that is a result of enzymatic or heat-dependent hydration.</text>
</comment>
<dbReference type="InterPro" id="IPR029056">
    <property type="entry name" value="Ribokinase-like"/>
</dbReference>
<comment type="similarity">
    <text evidence="17">Belongs to the NnrD/CARKD family.</text>
</comment>
<feature type="binding site" evidence="17">
    <location>
        <position position="359"/>
    </location>
    <ligand>
        <name>(6S)-NADPHX</name>
        <dbReference type="ChEBI" id="CHEBI:64076"/>
    </ligand>
</feature>
<evidence type="ECO:0000256" key="17">
    <source>
        <dbReference type="HAMAP-Rule" id="MF_01965"/>
    </source>
</evidence>
<dbReference type="SUPFAM" id="SSF53613">
    <property type="entry name" value="Ribokinase-like"/>
    <property type="match status" value="1"/>
</dbReference>
<comment type="function">
    <text evidence="17">Catalyzes the dehydration of the S-form of NAD(P)HX at the expense of ADP, which is converted to AMP. Together with NAD(P)HX epimerase, which catalyzes the epimerization of the S- and R-forms, the enzyme allows the repair of both epimers of NAD(P)HX, a damaged form of NAD(P)H that is a result of enzymatic or heat-dependent hydration.</text>
</comment>
<evidence type="ECO:0000256" key="15">
    <source>
        <dbReference type="ARBA" id="ARBA00048238"/>
    </source>
</evidence>
<evidence type="ECO:0000256" key="2">
    <source>
        <dbReference type="ARBA" id="ARBA00000909"/>
    </source>
</evidence>
<comment type="catalytic activity">
    <reaction evidence="15 17 19">
        <text>(6S)-NADHX + ADP = AMP + phosphate + NADH + H(+)</text>
        <dbReference type="Rhea" id="RHEA:32223"/>
        <dbReference type="ChEBI" id="CHEBI:15378"/>
        <dbReference type="ChEBI" id="CHEBI:43474"/>
        <dbReference type="ChEBI" id="CHEBI:57945"/>
        <dbReference type="ChEBI" id="CHEBI:64074"/>
        <dbReference type="ChEBI" id="CHEBI:456215"/>
        <dbReference type="ChEBI" id="CHEBI:456216"/>
        <dbReference type="EC" id="4.2.1.136"/>
    </reaction>
</comment>
<evidence type="ECO:0000256" key="18">
    <source>
        <dbReference type="HAMAP-Rule" id="MF_01966"/>
    </source>
</evidence>
<evidence type="ECO:0000256" key="11">
    <source>
        <dbReference type="ARBA" id="ARBA00023235"/>
    </source>
</evidence>
<evidence type="ECO:0000256" key="4">
    <source>
        <dbReference type="ARBA" id="ARBA00009524"/>
    </source>
</evidence>
<feature type="binding site" evidence="18">
    <location>
        <position position="141"/>
    </location>
    <ligand>
        <name>(6S)-NADPHX</name>
        <dbReference type="ChEBI" id="CHEBI:64076"/>
    </ligand>
</feature>
<dbReference type="InterPro" id="IPR004443">
    <property type="entry name" value="YjeF_N_dom"/>
</dbReference>
<dbReference type="PROSITE" id="PS01050">
    <property type="entry name" value="YJEF_C_2"/>
    <property type="match status" value="1"/>
</dbReference>
<dbReference type="InterPro" id="IPR017953">
    <property type="entry name" value="Carbohydrate_kinase_pred_CS"/>
</dbReference>
<gene>
    <name evidence="17" type="primary">nnrD</name>
    <name evidence="18" type="synonym">nnrE</name>
    <name evidence="22" type="ORF">EMQ25_07130</name>
</gene>
<keyword evidence="9 18" id="KW-0630">Potassium</keyword>
<comment type="catalytic activity">
    <reaction evidence="1 18 19">
        <text>(6R)-NADHX = (6S)-NADHX</text>
        <dbReference type="Rhea" id="RHEA:32215"/>
        <dbReference type="ChEBI" id="CHEBI:64074"/>
        <dbReference type="ChEBI" id="CHEBI:64075"/>
        <dbReference type="EC" id="5.1.99.6"/>
    </reaction>
</comment>
<dbReference type="Gene3D" id="3.40.50.10260">
    <property type="entry name" value="YjeF N-terminal domain"/>
    <property type="match status" value="1"/>
</dbReference>
<dbReference type="GO" id="GO:0052856">
    <property type="term" value="F:NAD(P)HX epimerase activity"/>
    <property type="evidence" value="ECO:0007669"/>
    <property type="project" value="UniProtKB-UniRule"/>
</dbReference>
<dbReference type="PANTHER" id="PTHR12592:SF0">
    <property type="entry name" value="ATP-DEPENDENT (S)-NAD(P)H-HYDRATE DEHYDRATASE"/>
    <property type="match status" value="1"/>
</dbReference>
<dbReference type="EMBL" id="RZNJ01000002">
    <property type="protein sequence ID" value="RUT33204.1"/>
    <property type="molecule type" value="Genomic_DNA"/>
</dbReference>
<feature type="binding site" evidence="17">
    <location>
        <position position="422"/>
    </location>
    <ligand>
        <name>(6S)-NADPHX</name>
        <dbReference type="ChEBI" id="CHEBI:64076"/>
    </ligand>
</feature>
<dbReference type="NCBIfam" id="TIGR00197">
    <property type="entry name" value="yjeF_nterm"/>
    <property type="match status" value="1"/>
</dbReference>
<dbReference type="GO" id="GO:0005524">
    <property type="term" value="F:ATP binding"/>
    <property type="evidence" value="ECO:0007669"/>
    <property type="project" value="UniProtKB-UniRule"/>
</dbReference>
<evidence type="ECO:0000313" key="22">
    <source>
        <dbReference type="EMBL" id="RUT33204.1"/>
    </source>
</evidence>
<dbReference type="InterPro" id="IPR030677">
    <property type="entry name" value="Nnr"/>
</dbReference>
<comment type="cofactor">
    <cofactor evidence="18 19">
        <name>K(+)</name>
        <dbReference type="ChEBI" id="CHEBI:29103"/>
    </cofactor>
    <text evidence="18 19">Binds 1 potassium ion per subunit.</text>
</comment>
<dbReference type="Proteomes" id="UP000281547">
    <property type="component" value="Unassembled WGS sequence"/>
</dbReference>
<evidence type="ECO:0000256" key="1">
    <source>
        <dbReference type="ARBA" id="ARBA00000013"/>
    </source>
</evidence>
<dbReference type="OrthoDB" id="9806925at2"/>
<dbReference type="PIRSF" id="PIRSF017184">
    <property type="entry name" value="Nnr"/>
    <property type="match status" value="1"/>
</dbReference>
<keyword evidence="12 17" id="KW-0456">Lyase</keyword>
<dbReference type="SUPFAM" id="SSF64153">
    <property type="entry name" value="YjeF N-terminal domain-like"/>
    <property type="match status" value="1"/>
</dbReference>
<comment type="caution">
    <text evidence="18">Lacks conserved residue(s) required for the propagation of feature annotation.</text>
</comment>
<comment type="caution">
    <text evidence="22">The sequence shown here is derived from an EMBL/GenBank/DDBJ whole genome shotgun (WGS) entry which is preliminary data.</text>
</comment>
<dbReference type="InterPro" id="IPR000631">
    <property type="entry name" value="CARKD"/>
</dbReference>
<feature type="binding site" evidence="18">
    <location>
        <position position="144"/>
    </location>
    <ligand>
        <name>K(+)</name>
        <dbReference type="ChEBI" id="CHEBI:29103"/>
    </ligand>
</feature>
<evidence type="ECO:0000256" key="12">
    <source>
        <dbReference type="ARBA" id="ARBA00023239"/>
    </source>
</evidence>
<evidence type="ECO:0000256" key="14">
    <source>
        <dbReference type="ARBA" id="ARBA00025153"/>
    </source>
</evidence>
<protein>
    <recommendedName>
        <fullName evidence="19">Bifunctional NAD(P)H-hydrate repair enzyme</fullName>
    </recommendedName>
    <alternativeName>
        <fullName evidence="19">Nicotinamide nucleotide repair protein</fullName>
    </alternativeName>
    <domain>
        <recommendedName>
            <fullName evidence="19">ADP-dependent (S)-NAD(P)H-hydrate dehydratase</fullName>
            <ecNumber evidence="19">4.2.1.136</ecNumber>
        </recommendedName>
        <alternativeName>
            <fullName evidence="19">ADP-dependent NAD(P)HX dehydratase</fullName>
        </alternativeName>
    </domain>
    <domain>
        <recommendedName>
            <fullName evidence="19">NAD(P)H-hydrate epimerase</fullName>
            <ecNumber evidence="19">5.1.99.6</ecNumber>
        </recommendedName>
    </domain>
</protein>
<dbReference type="NCBIfam" id="TIGR00196">
    <property type="entry name" value="yjeF_cterm"/>
    <property type="match status" value="1"/>
</dbReference>
<evidence type="ECO:0000259" key="20">
    <source>
        <dbReference type="PROSITE" id="PS51383"/>
    </source>
</evidence>
<comment type="similarity">
    <text evidence="4 19">In the C-terminal section; belongs to the NnrD/CARKD family.</text>
</comment>
<feature type="domain" description="YjeF C-terminal" evidence="20">
    <location>
        <begin position="206"/>
        <end position="477"/>
    </location>
</feature>
<comment type="similarity">
    <text evidence="3 19">In the N-terminal section; belongs to the NnrE/AIBP family.</text>
</comment>
<evidence type="ECO:0000259" key="21">
    <source>
        <dbReference type="PROSITE" id="PS51385"/>
    </source>
</evidence>
<dbReference type="Pfam" id="PF01256">
    <property type="entry name" value="Carb_kinase"/>
    <property type="match status" value="1"/>
</dbReference>
<evidence type="ECO:0000256" key="13">
    <source>
        <dbReference type="ARBA" id="ARBA00023268"/>
    </source>
</evidence>
<evidence type="ECO:0000256" key="5">
    <source>
        <dbReference type="ARBA" id="ARBA00022723"/>
    </source>
</evidence>
<keyword evidence="23" id="KW-1185">Reference proteome</keyword>
<accession>A0A433XGU1</accession>
<dbReference type="HAMAP" id="MF_01965">
    <property type="entry name" value="NADHX_dehydratase"/>
    <property type="match status" value="1"/>
</dbReference>
<keyword evidence="13" id="KW-0511">Multifunctional enzyme</keyword>
<dbReference type="GO" id="GO:0052855">
    <property type="term" value="F:ADP-dependent NAD(P)H-hydrate dehydratase activity"/>
    <property type="evidence" value="ECO:0007669"/>
    <property type="project" value="UniProtKB-UniRule"/>
</dbReference>
<feature type="binding site" evidence="18">
    <location>
        <begin position="112"/>
        <end position="118"/>
    </location>
    <ligand>
        <name>(6S)-NADPHX</name>
        <dbReference type="ChEBI" id="CHEBI:64076"/>
    </ligand>
</feature>
<feature type="binding site" evidence="17">
    <location>
        <position position="241"/>
    </location>
    <ligand>
        <name>(6S)-NADPHX</name>
        <dbReference type="ChEBI" id="CHEBI:64076"/>
    </ligand>
</feature>
<dbReference type="EC" id="4.2.1.136" evidence="19"/>
<feature type="binding site" evidence="18">
    <location>
        <position position="48"/>
    </location>
    <ligand>
        <name>K(+)</name>
        <dbReference type="ChEBI" id="CHEBI:29103"/>
    </ligand>
</feature>
<evidence type="ECO:0000256" key="8">
    <source>
        <dbReference type="ARBA" id="ARBA00022857"/>
    </source>
</evidence>
<proteinExistence type="inferred from homology"/>
<comment type="cofactor">
    <cofactor evidence="17">
        <name>Mg(2+)</name>
        <dbReference type="ChEBI" id="CHEBI:18420"/>
    </cofactor>
</comment>
<dbReference type="EC" id="5.1.99.6" evidence="19"/>
<comment type="catalytic activity">
    <reaction evidence="16 17 19">
        <text>(6S)-NADPHX + ADP = AMP + phosphate + NADPH + H(+)</text>
        <dbReference type="Rhea" id="RHEA:32235"/>
        <dbReference type="ChEBI" id="CHEBI:15378"/>
        <dbReference type="ChEBI" id="CHEBI:43474"/>
        <dbReference type="ChEBI" id="CHEBI:57783"/>
        <dbReference type="ChEBI" id="CHEBI:64076"/>
        <dbReference type="ChEBI" id="CHEBI:456215"/>
        <dbReference type="ChEBI" id="CHEBI:456216"/>
        <dbReference type="EC" id="4.2.1.136"/>
    </reaction>
</comment>
<keyword evidence="11 18" id="KW-0413">Isomerase</keyword>
<dbReference type="PANTHER" id="PTHR12592">
    <property type="entry name" value="ATP-DEPENDENT (S)-NAD(P)H-HYDRATE DEHYDRATASE FAMILY MEMBER"/>
    <property type="match status" value="1"/>
</dbReference>